<dbReference type="Pfam" id="PF00440">
    <property type="entry name" value="TetR_N"/>
    <property type="match status" value="1"/>
</dbReference>
<dbReference type="PROSITE" id="PS01081">
    <property type="entry name" value="HTH_TETR_1"/>
    <property type="match status" value="1"/>
</dbReference>
<accession>A0A3S4CBN9</accession>
<dbReference type="PROSITE" id="PS50977">
    <property type="entry name" value="HTH_TETR_2"/>
    <property type="match status" value="1"/>
</dbReference>
<evidence type="ECO:0000256" key="2">
    <source>
        <dbReference type="ARBA" id="ARBA00023125"/>
    </source>
</evidence>
<dbReference type="InterPro" id="IPR025996">
    <property type="entry name" value="MT1864/Rv1816-like_C"/>
</dbReference>
<proteinExistence type="predicted"/>
<name>A0A3S4CBN9_9HYPH</name>
<keyword evidence="3" id="KW-0804">Transcription</keyword>
<dbReference type="PRINTS" id="PR00455">
    <property type="entry name" value="HTHTETR"/>
</dbReference>
<dbReference type="SUPFAM" id="SSF48498">
    <property type="entry name" value="Tetracyclin repressor-like, C-terminal domain"/>
    <property type="match status" value="1"/>
</dbReference>
<dbReference type="InterPro" id="IPR050109">
    <property type="entry name" value="HTH-type_TetR-like_transc_reg"/>
</dbReference>
<dbReference type="PANTHER" id="PTHR30055:SF234">
    <property type="entry name" value="HTH-TYPE TRANSCRIPTIONAL REGULATOR BETI"/>
    <property type="match status" value="1"/>
</dbReference>
<evidence type="ECO:0000313" key="6">
    <source>
        <dbReference type="EMBL" id="VDS03512.1"/>
    </source>
</evidence>
<feature type="domain" description="HTH tetR-type" evidence="5">
    <location>
        <begin position="12"/>
        <end position="72"/>
    </location>
</feature>
<evidence type="ECO:0000259" key="5">
    <source>
        <dbReference type="PROSITE" id="PS50977"/>
    </source>
</evidence>
<dbReference type="OrthoDB" id="7056813at2"/>
<dbReference type="EMBL" id="UZWD01000009">
    <property type="protein sequence ID" value="VDS03512.1"/>
    <property type="molecule type" value="Genomic_DNA"/>
</dbReference>
<evidence type="ECO:0000256" key="4">
    <source>
        <dbReference type="PROSITE-ProRule" id="PRU00335"/>
    </source>
</evidence>
<dbReference type="RefSeq" id="WP_126149108.1">
    <property type="nucleotide sequence ID" value="NZ_JBHTMH010000001.1"/>
</dbReference>
<dbReference type="GO" id="GO:0000976">
    <property type="term" value="F:transcription cis-regulatory region binding"/>
    <property type="evidence" value="ECO:0007669"/>
    <property type="project" value="TreeGrafter"/>
</dbReference>
<evidence type="ECO:0000256" key="1">
    <source>
        <dbReference type="ARBA" id="ARBA00023015"/>
    </source>
</evidence>
<keyword evidence="7" id="KW-1185">Reference proteome</keyword>
<reference evidence="6 7" key="1">
    <citation type="submission" date="2018-12" db="EMBL/GenBank/DDBJ databases">
        <authorList>
            <person name="Criscuolo A."/>
        </authorList>
    </citation>
    <scope>NUCLEOTIDE SEQUENCE [LARGE SCALE GENOMIC DNA]</scope>
    <source>
        <strain evidence="6">ACIP1116281</strain>
    </source>
</reference>
<dbReference type="GO" id="GO:0003700">
    <property type="term" value="F:DNA-binding transcription factor activity"/>
    <property type="evidence" value="ECO:0007669"/>
    <property type="project" value="TreeGrafter"/>
</dbReference>
<sequence length="207" mass="22490">MARPALTDAEERAMRSTILLQAARIIAARGYSALSMRTLALEVGLSPGALYRYFASKQEVLAAHASEAVEDMTARLQSIASASLPPVQTARAMLLEYCRFCAEDPDRFRVLFSHEAEEAARCSTRSPAPSVEEAFALAERQVQLCLDSGDFEAPSARAATLVLWACAHGLVSLWSTITEIEIGDSQAFFEMGISTVLRGLRSESINT</sequence>
<keyword evidence="1" id="KW-0805">Transcription regulation</keyword>
<feature type="DNA-binding region" description="H-T-H motif" evidence="4">
    <location>
        <begin position="35"/>
        <end position="54"/>
    </location>
</feature>
<dbReference type="Pfam" id="PF13305">
    <property type="entry name" value="TetR_C_33"/>
    <property type="match status" value="1"/>
</dbReference>
<evidence type="ECO:0000313" key="7">
    <source>
        <dbReference type="Proteomes" id="UP000268844"/>
    </source>
</evidence>
<dbReference type="SUPFAM" id="SSF46689">
    <property type="entry name" value="Homeodomain-like"/>
    <property type="match status" value="1"/>
</dbReference>
<dbReference type="InterPro" id="IPR036271">
    <property type="entry name" value="Tet_transcr_reg_TetR-rel_C_sf"/>
</dbReference>
<dbReference type="InterPro" id="IPR001647">
    <property type="entry name" value="HTH_TetR"/>
</dbReference>
<gene>
    <name evidence="6" type="ORF">DEVEQU_00635</name>
</gene>
<organism evidence="6 7">
    <name type="scientific">Devosia equisanguinis</name>
    <dbReference type="NCBI Taxonomy" id="2490941"/>
    <lineage>
        <taxon>Bacteria</taxon>
        <taxon>Pseudomonadati</taxon>
        <taxon>Pseudomonadota</taxon>
        <taxon>Alphaproteobacteria</taxon>
        <taxon>Hyphomicrobiales</taxon>
        <taxon>Devosiaceae</taxon>
        <taxon>Devosia</taxon>
    </lineage>
</organism>
<protein>
    <submittedName>
        <fullName evidence="6">Division inhibitor protein</fullName>
    </submittedName>
</protein>
<evidence type="ECO:0000256" key="3">
    <source>
        <dbReference type="ARBA" id="ARBA00023163"/>
    </source>
</evidence>
<dbReference type="PANTHER" id="PTHR30055">
    <property type="entry name" value="HTH-TYPE TRANSCRIPTIONAL REGULATOR RUTR"/>
    <property type="match status" value="1"/>
</dbReference>
<dbReference type="InterPro" id="IPR023772">
    <property type="entry name" value="DNA-bd_HTH_TetR-type_CS"/>
</dbReference>
<dbReference type="AlphaFoldDB" id="A0A3S4CBN9"/>
<dbReference type="InterPro" id="IPR009057">
    <property type="entry name" value="Homeodomain-like_sf"/>
</dbReference>
<keyword evidence="2 4" id="KW-0238">DNA-binding</keyword>
<dbReference type="Gene3D" id="1.10.357.10">
    <property type="entry name" value="Tetracycline Repressor, domain 2"/>
    <property type="match status" value="1"/>
</dbReference>
<dbReference type="Proteomes" id="UP000268844">
    <property type="component" value="Unassembled WGS sequence"/>
</dbReference>